<protein>
    <recommendedName>
        <fullName evidence="3">Type IX secretion system membrane protein PorP/SprF</fullName>
    </recommendedName>
</protein>
<dbReference type="Pfam" id="PF11751">
    <property type="entry name" value="PorP_SprF"/>
    <property type="match status" value="1"/>
</dbReference>
<dbReference type="NCBIfam" id="TIGR03519">
    <property type="entry name" value="T9SS_PorP_fam"/>
    <property type="match status" value="1"/>
</dbReference>
<name>A0A2D0N2S7_FLAN2</name>
<dbReference type="EMBL" id="PDUD01000045">
    <property type="protein sequence ID" value="PHN02043.1"/>
    <property type="molecule type" value="Genomic_DNA"/>
</dbReference>
<keyword evidence="2" id="KW-1185">Reference proteome</keyword>
<proteinExistence type="predicted"/>
<comment type="caution">
    <text evidence="1">The sequence shown here is derived from an EMBL/GenBank/DDBJ whole genome shotgun (WGS) entry which is preliminary data.</text>
</comment>
<reference evidence="1 2" key="1">
    <citation type="submission" date="2017-10" db="EMBL/GenBank/DDBJ databases">
        <title>The draft genome sequence of Lewinella nigricans NBRC 102662.</title>
        <authorList>
            <person name="Wang K."/>
        </authorList>
    </citation>
    <scope>NUCLEOTIDE SEQUENCE [LARGE SCALE GENOMIC DNA]</scope>
    <source>
        <strain evidence="1 2">NBRC 102662</strain>
    </source>
</reference>
<evidence type="ECO:0000313" key="2">
    <source>
        <dbReference type="Proteomes" id="UP000223913"/>
    </source>
</evidence>
<dbReference type="AlphaFoldDB" id="A0A2D0N2S7"/>
<evidence type="ECO:0008006" key="3">
    <source>
        <dbReference type="Google" id="ProtNLM"/>
    </source>
</evidence>
<dbReference type="OrthoDB" id="626665at2"/>
<sequence length="320" mass="35292">MKYGFTLILFLGFYLGLQAQQPAQYSLYMYNRVNFNPAYAGLDHSLSFTGVYRSQWVGPEGSPTTQNVSIHMPLYLASGGVGLHLENDATGARKFTSATLSYNYQKFIGESILSIGGSAAWAQRSIDGSLLRTPDGSYQDGAINHEDIGLFNTIETANVTTFGAGVYFQNERIEGGISVQNITEPEVTLENLQLALNRAYYLTLTGHFDLTNNIVLHPSVFVRSDAVQTQMDFSAIFQYNDNIFLGAAFRGYNNTSNDAVSILAGLKLSEKVTLGYAYDITISSFNTVQNGTHEIMINYNLNKRIMGGRPPAIIYNPRSL</sequence>
<organism evidence="1 2">
    <name type="scientific">Flavilitoribacter nigricans (strain ATCC 23147 / DSM 23189 / NBRC 102662 / NCIMB 1420 / SS-2)</name>
    <name type="common">Lewinella nigricans</name>
    <dbReference type="NCBI Taxonomy" id="1122177"/>
    <lineage>
        <taxon>Bacteria</taxon>
        <taxon>Pseudomonadati</taxon>
        <taxon>Bacteroidota</taxon>
        <taxon>Saprospiria</taxon>
        <taxon>Saprospirales</taxon>
        <taxon>Lewinellaceae</taxon>
        <taxon>Flavilitoribacter</taxon>
    </lineage>
</organism>
<dbReference type="Proteomes" id="UP000223913">
    <property type="component" value="Unassembled WGS sequence"/>
</dbReference>
<gene>
    <name evidence="1" type="ORF">CRP01_33955</name>
</gene>
<dbReference type="RefSeq" id="WP_099154536.1">
    <property type="nucleotide sequence ID" value="NZ_PDUD01000045.1"/>
</dbReference>
<dbReference type="InterPro" id="IPR019861">
    <property type="entry name" value="PorP/SprF_Bacteroidetes"/>
</dbReference>
<evidence type="ECO:0000313" key="1">
    <source>
        <dbReference type="EMBL" id="PHN02043.1"/>
    </source>
</evidence>
<accession>A0A2D0N2S7</accession>